<name>A0ABU1N865_9BURK</name>
<evidence type="ECO:0000313" key="2">
    <source>
        <dbReference type="Proteomes" id="UP001184230"/>
    </source>
</evidence>
<dbReference type="RefSeq" id="WP_309898016.1">
    <property type="nucleotide sequence ID" value="NZ_JAVDRF010000001.1"/>
</dbReference>
<evidence type="ECO:0008006" key="3">
    <source>
        <dbReference type="Google" id="ProtNLM"/>
    </source>
</evidence>
<evidence type="ECO:0000313" key="1">
    <source>
        <dbReference type="EMBL" id="MDR6534632.1"/>
    </source>
</evidence>
<keyword evidence="2" id="KW-1185">Reference proteome</keyword>
<protein>
    <recommendedName>
        <fullName evidence="3">Signal recognition particle subunit FFH/SRP54 (Srp54)</fullName>
    </recommendedName>
</protein>
<dbReference type="EMBL" id="JAVDRF010000001">
    <property type="protein sequence ID" value="MDR6534632.1"/>
    <property type="molecule type" value="Genomic_DNA"/>
</dbReference>
<accession>A0ABU1N865</accession>
<gene>
    <name evidence="1" type="ORF">J2739_000392</name>
</gene>
<organism evidence="1 2">
    <name type="scientific">Variovorax soli</name>
    <dbReference type="NCBI Taxonomy" id="376815"/>
    <lineage>
        <taxon>Bacteria</taxon>
        <taxon>Pseudomonadati</taxon>
        <taxon>Pseudomonadota</taxon>
        <taxon>Betaproteobacteria</taxon>
        <taxon>Burkholderiales</taxon>
        <taxon>Comamonadaceae</taxon>
        <taxon>Variovorax</taxon>
    </lineage>
</organism>
<dbReference type="PROSITE" id="PS51257">
    <property type="entry name" value="PROKAR_LIPOPROTEIN"/>
    <property type="match status" value="1"/>
</dbReference>
<sequence length="130" mass="14232">MRSFVALCVAVGISGCAAALSEQDHAAHHPAGASAPAVTPAQMDTRMKSMQEMHEKMMAAKTPQERQALMAEHMKSMQGGMAMMGQMKTPDAKDGDKSMSPEMMDKRMDMMEMMMQMMMEREAARTPAGK</sequence>
<comment type="caution">
    <text evidence="1">The sequence shown here is derived from an EMBL/GenBank/DDBJ whole genome shotgun (WGS) entry which is preliminary data.</text>
</comment>
<proteinExistence type="predicted"/>
<reference evidence="1 2" key="1">
    <citation type="submission" date="2023-07" db="EMBL/GenBank/DDBJ databases">
        <title>Sorghum-associated microbial communities from plants grown in Nebraska, USA.</title>
        <authorList>
            <person name="Schachtman D."/>
        </authorList>
    </citation>
    <scope>NUCLEOTIDE SEQUENCE [LARGE SCALE GENOMIC DNA]</scope>
    <source>
        <strain evidence="1 2">DS1781</strain>
    </source>
</reference>
<dbReference type="Proteomes" id="UP001184230">
    <property type="component" value="Unassembled WGS sequence"/>
</dbReference>